<evidence type="ECO:0000313" key="3">
    <source>
        <dbReference type="Proteomes" id="UP000313066"/>
    </source>
</evidence>
<feature type="compositionally biased region" description="Basic and acidic residues" evidence="1">
    <location>
        <begin position="198"/>
        <end position="218"/>
    </location>
</feature>
<evidence type="ECO:0000256" key="1">
    <source>
        <dbReference type="SAM" id="MobiDB-lite"/>
    </source>
</evidence>
<dbReference type="EMBL" id="VDMA02000037">
    <property type="protein sequence ID" value="KAB8174772.1"/>
    <property type="molecule type" value="Genomic_DNA"/>
</dbReference>
<feature type="region of interest" description="Disordered" evidence="1">
    <location>
        <begin position="138"/>
        <end position="241"/>
    </location>
</feature>
<name>A0A5N6B386_9ACTN</name>
<organism evidence="2 3">
    <name type="scientific">Microbispora catharanthi</name>
    <dbReference type="NCBI Taxonomy" id="1712871"/>
    <lineage>
        <taxon>Bacteria</taxon>
        <taxon>Bacillati</taxon>
        <taxon>Actinomycetota</taxon>
        <taxon>Actinomycetes</taxon>
        <taxon>Streptosporangiales</taxon>
        <taxon>Streptosporangiaceae</taxon>
        <taxon>Microbispora</taxon>
    </lineage>
</organism>
<dbReference type="Proteomes" id="UP000313066">
    <property type="component" value="Unassembled WGS sequence"/>
</dbReference>
<feature type="compositionally biased region" description="Basic residues" evidence="1">
    <location>
        <begin position="220"/>
        <end position="233"/>
    </location>
</feature>
<reference evidence="2 3" key="1">
    <citation type="submission" date="2019-10" db="EMBL/GenBank/DDBJ databases">
        <title>Nonomuraea sp. nov., isolated from Phyllanthus amarus.</title>
        <authorList>
            <person name="Klykleung N."/>
            <person name="Tanasupawat S."/>
        </authorList>
    </citation>
    <scope>NUCLEOTIDE SEQUENCE [LARGE SCALE GENOMIC DNA]</scope>
    <source>
        <strain evidence="2 3">CR1-09</strain>
    </source>
</reference>
<keyword evidence="3" id="KW-1185">Reference proteome</keyword>
<dbReference type="AlphaFoldDB" id="A0A5N6B386"/>
<gene>
    <name evidence="2" type="ORF">FH610_040135</name>
</gene>
<evidence type="ECO:0000313" key="2">
    <source>
        <dbReference type="EMBL" id="KAB8174772.1"/>
    </source>
</evidence>
<accession>A0A5N6B386</accession>
<protein>
    <submittedName>
        <fullName evidence="2">Uncharacterized protein</fullName>
    </submittedName>
</protein>
<proteinExistence type="predicted"/>
<comment type="caution">
    <text evidence="2">The sequence shown here is derived from an EMBL/GenBank/DDBJ whole genome shotgun (WGS) entry which is preliminary data.</text>
</comment>
<sequence>MAPGSPLSPLGPCGPVAPWGPVAPCGPSGPSGPATFQVTVRSPGRHTDAGAVAVGVGVGAAIPANPAWPGSSVAAIRITPSVPTQATIDEVVAAVVATAIPPPPTSSPATAPAASQVPRPVPRFICLPFVMIFTREGRRADRGSASPERPMRRPPCGLGQRPSRTPTLPRGPARGGDTPGTPVPGTVPSPHGDAADAPGHDLGRPCAERPERPYDARVTRPSRRGRASRRRPPRPPSRPSR</sequence>